<proteinExistence type="predicted"/>
<evidence type="ECO:0000259" key="1">
    <source>
        <dbReference type="PROSITE" id="PS50801"/>
    </source>
</evidence>
<reference evidence="3" key="1">
    <citation type="submission" date="2017-12" db="EMBL/GenBank/DDBJ databases">
        <title>Draft genome sequence of Telmatospirillum siberiense 26-4b1T, an acidotolerant peatland alphaproteobacterium potentially involved in sulfur cycling.</title>
        <authorList>
            <person name="Hausmann B."/>
            <person name="Pjevac P."/>
            <person name="Schreck K."/>
            <person name="Herbold C.W."/>
            <person name="Daims H."/>
            <person name="Wagner M."/>
            <person name="Pester M."/>
            <person name="Loy A."/>
        </authorList>
    </citation>
    <scope>NUCLEOTIDE SEQUENCE [LARGE SCALE GENOMIC DNA]</scope>
    <source>
        <strain evidence="3">26-4b1</strain>
    </source>
</reference>
<dbReference type="Gene3D" id="3.30.750.24">
    <property type="entry name" value="STAS domain"/>
    <property type="match status" value="1"/>
</dbReference>
<evidence type="ECO:0000313" key="2">
    <source>
        <dbReference type="EMBL" id="PKU25000.1"/>
    </source>
</evidence>
<dbReference type="PROSITE" id="PS50801">
    <property type="entry name" value="STAS"/>
    <property type="match status" value="1"/>
</dbReference>
<organism evidence="2 3">
    <name type="scientific">Telmatospirillum siberiense</name>
    <dbReference type="NCBI Taxonomy" id="382514"/>
    <lineage>
        <taxon>Bacteria</taxon>
        <taxon>Pseudomonadati</taxon>
        <taxon>Pseudomonadota</taxon>
        <taxon>Alphaproteobacteria</taxon>
        <taxon>Rhodospirillales</taxon>
        <taxon>Rhodospirillaceae</taxon>
        <taxon>Telmatospirillum</taxon>
    </lineage>
</organism>
<feature type="domain" description="STAS" evidence="1">
    <location>
        <begin position="1"/>
        <end position="105"/>
    </location>
</feature>
<gene>
    <name evidence="2" type="ORF">CWS72_09055</name>
</gene>
<dbReference type="InterPro" id="IPR058548">
    <property type="entry name" value="MlaB-like_STAS"/>
</dbReference>
<sequence>MEADENYMEVDISGDVSFVCSADIHDRLCKALTNGRPVVVDCAGAVNIDLSFIQLLLAARLSAMRRGLPFALKRPVGEALLSALRRDGFLSETPLPNDAFWTGGV</sequence>
<dbReference type="SUPFAM" id="SSF52091">
    <property type="entry name" value="SpoIIaa-like"/>
    <property type="match status" value="1"/>
</dbReference>
<dbReference type="RefSeq" id="WP_101250260.1">
    <property type="nucleotide sequence ID" value="NZ_PIUM01000007.1"/>
</dbReference>
<evidence type="ECO:0000313" key="3">
    <source>
        <dbReference type="Proteomes" id="UP000233293"/>
    </source>
</evidence>
<dbReference type="InterPro" id="IPR002645">
    <property type="entry name" value="STAS_dom"/>
</dbReference>
<dbReference type="Pfam" id="PF13466">
    <property type="entry name" value="STAS_2"/>
    <property type="match status" value="1"/>
</dbReference>
<comment type="caution">
    <text evidence="2">The sequence shown here is derived from an EMBL/GenBank/DDBJ whole genome shotgun (WGS) entry which is preliminary data.</text>
</comment>
<dbReference type="AlphaFoldDB" id="A0A2N3PX66"/>
<keyword evidence="3" id="KW-1185">Reference proteome</keyword>
<accession>A0A2N3PX66</accession>
<dbReference type="InterPro" id="IPR036513">
    <property type="entry name" value="STAS_dom_sf"/>
</dbReference>
<name>A0A2N3PX66_9PROT</name>
<dbReference type="Proteomes" id="UP000233293">
    <property type="component" value="Unassembled WGS sequence"/>
</dbReference>
<dbReference type="EMBL" id="PIUM01000007">
    <property type="protein sequence ID" value="PKU25000.1"/>
    <property type="molecule type" value="Genomic_DNA"/>
</dbReference>
<protein>
    <recommendedName>
        <fullName evidence="1">STAS domain-containing protein</fullName>
    </recommendedName>
</protein>